<keyword evidence="9" id="KW-1185">Reference proteome</keyword>
<sequence length="286" mass="32058">MDWIHCNSCFVQPRANNNPPKFHLTSCGHIFCDRCNQTATTNKCSVCEAQYTTTVLSSQLREEVRDFFADPEVLLSKFVKVLQFQSSHRERISAFLRRALPKYESAKREIQKLHEENKSLRRKLHVQQQEIAWYKMQRDRLRAARAAPPPATPASSMPPPSPFPGMTPTHTQRAALQQMRNSGLGNSRISMNFTGGSSRHSVQEDPSSPLSVSMMAPATPFNPGQYRSQHFATPDSTPGVSSFVPSSPTSTASSYRRSSQQRRPHSPPSRGTPTDALKILSLAYNK</sequence>
<dbReference type="GO" id="GO:0019789">
    <property type="term" value="F:SUMO transferase activity"/>
    <property type="evidence" value="ECO:0007669"/>
    <property type="project" value="InterPro"/>
</dbReference>
<dbReference type="EMBL" id="JAPTSV010000009">
    <property type="protein sequence ID" value="KAJ1523906.1"/>
    <property type="molecule type" value="Genomic_DNA"/>
</dbReference>
<dbReference type="Proteomes" id="UP001075354">
    <property type="component" value="Chromosome 9"/>
</dbReference>
<dbReference type="PROSITE" id="PS50089">
    <property type="entry name" value="ZF_RING_2"/>
    <property type="match status" value="1"/>
</dbReference>
<dbReference type="PANTHER" id="PTHR22663:SF17">
    <property type="entry name" value="RING FINGER PROTEIN NARYA-RELATED"/>
    <property type="match status" value="1"/>
</dbReference>
<dbReference type="InterPro" id="IPR001841">
    <property type="entry name" value="Znf_RING"/>
</dbReference>
<keyword evidence="2" id="KW-0862">Zinc</keyword>
<feature type="region of interest" description="Disordered" evidence="6">
    <location>
        <begin position="141"/>
        <end position="172"/>
    </location>
</feature>
<evidence type="ECO:0000313" key="8">
    <source>
        <dbReference type="EMBL" id="KAJ1523906.1"/>
    </source>
</evidence>
<keyword evidence="5" id="KW-0175">Coiled coil</keyword>
<keyword evidence="3" id="KW-0469">Meiosis</keyword>
<evidence type="ECO:0000256" key="2">
    <source>
        <dbReference type="ARBA" id="ARBA00022833"/>
    </source>
</evidence>
<keyword evidence="1 4" id="KW-0479">Metal-binding</keyword>
<feature type="compositionally biased region" description="Polar residues" evidence="6">
    <location>
        <begin position="225"/>
        <end position="235"/>
    </location>
</feature>
<reference evidence="8" key="1">
    <citation type="submission" date="2022-12" db="EMBL/GenBank/DDBJ databases">
        <title>Chromosome-level genome assembly of the bean flower thrips Megalurothrips usitatus.</title>
        <authorList>
            <person name="Ma L."/>
            <person name="Liu Q."/>
            <person name="Li H."/>
            <person name="Cai W."/>
        </authorList>
    </citation>
    <scope>NUCLEOTIDE SEQUENCE</scope>
    <source>
        <strain evidence="8">Cailab_2022a</strain>
    </source>
</reference>
<organism evidence="8 9">
    <name type="scientific">Megalurothrips usitatus</name>
    <name type="common">bean blossom thrips</name>
    <dbReference type="NCBI Taxonomy" id="439358"/>
    <lineage>
        <taxon>Eukaryota</taxon>
        <taxon>Metazoa</taxon>
        <taxon>Ecdysozoa</taxon>
        <taxon>Arthropoda</taxon>
        <taxon>Hexapoda</taxon>
        <taxon>Insecta</taxon>
        <taxon>Pterygota</taxon>
        <taxon>Neoptera</taxon>
        <taxon>Paraneoptera</taxon>
        <taxon>Thysanoptera</taxon>
        <taxon>Terebrantia</taxon>
        <taxon>Thripoidea</taxon>
        <taxon>Thripidae</taxon>
        <taxon>Megalurothrips</taxon>
    </lineage>
</organism>
<dbReference type="Gene3D" id="3.30.40.10">
    <property type="entry name" value="Zinc/RING finger domain, C3HC4 (zinc finger)"/>
    <property type="match status" value="1"/>
</dbReference>
<evidence type="ECO:0000256" key="1">
    <source>
        <dbReference type="ARBA" id="ARBA00022771"/>
    </source>
</evidence>
<feature type="compositionally biased region" description="Low complexity" evidence="6">
    <location>
        <begin position="236"/>
        <end position="258"/>
    </location>
</feature>
<feature type="region of interest" description="Disordered" evidence="6">
    <location>
        <begin position="184"/>
        <end position="286"/>
    </location>
</feature>
<feature type="domain" description="RING-type" evidence="7">
    <location>
        <begin position="6"/>
        <end position="48"/>
    </location>
</feature>
<feature type="compositionally biased region" description="Polar residues" evidence="6">
    <location>
        <begin position="184"/>
        <end position="211"/>
    </location>
</feature>
<evidence type="ECO:0000259" key="7">
    <source>
        <dbReference type="PROSITE" id="PS50089"/>
    </source>
</evidence>
<evidence type="ECO:0000256" key="4">
    <source>
        <dbReference type="PROSITE-ProRule" id="PRU00175"/>
    </source>
</evidence>
<dbReference type="GO" id="GO:0016925">
    <property type="term" value="P:protein sumoylation"/>
    <property type="evidence" value="ECO:0007669"/>
    <property type="project" value="TreeGrafter"/>
</dbReference>
<dbReference type="GO" id="GO:0007131">
    <property type="term" value="P:reciprocal meiotic recombination"/>
    <property type="evidence" value="ECO:0007669"/>
    <property type="project" value="InterPro"/>
</dbReference>
<protein>
    <recommendedName>
        <fullName evidence="7">RING-type domain-containing protein</fullName>
    </recommendedName>
</protein>
<proteinExistence type="predicted"/>
<dbReference type="AlphaFoldDB" id="A0AAV7XCX6"/>
<evidence type="ECO:0000313" key="9">
    <source>
        <dbReference type="Proteomes" id="UP001075354"/>
    </source>
</evidence>
<dbReference type="Pfam" id="PF14634">
    <property type="entry name" value="zf-RING_5"/>
    <property type="match status" value="1"/>
</dbReference>
<comment type="caution">
    <text evidence="8">The sequence shown here is derived from an EMBL/GenBank/DDBJ whole genome shotgun (WGS) entry which is preliminary data.</text>
</comment>
<evidence type="ECO:0000256" key="3">
    <source>
        <dbReference type="ARBA" id="ARBA00023254"/>
    </source>
</evidence>
<dbReference type="GO" id="GO:0008270">
    <property type="term" value="F:zinc ion binding"/>
    <property type="evidence" value="ECO:0007669"/>
    <property type="project" value="UniProtKB-KW"/>
</dbReference>
<dbReference type="GO" id="GO:0007129">
    <property type="term" value="P:homologous chromosome pairing at meiosis"/>
    <property type="evidence" value="ECO:0007669"/>
    <property type="project" value="TreeGrafter"/>
</dbReference>
<dbReference type="GO" id="GO:0000795">
    <property type="term" value="C:synaptonemal complex"/>
    <property type="evidence" value="ECO:0007669"/>
    <property type="project" value="InterPro"/>
</dbReference>
<name>A0AAV7XCX6_9NEOP</name>
<evidence type="ECO:0000256" key="5">
    <source>
        <dbReference type="SAM" id="Coils"/>
    </source>
</evidence>
<accession>A0AAV7XCX6</accession>
<dbReference type="InterPro" id="IPR042123">
    <property type="entry name" value="Zip3/RNF212-like"/>
</dbReference>
<feature type="coiled-coil region" evidence="5">
    <location>
        <begin position="103"/>
        <end position="130"/>
    </location>
</feature>
<evidence type="ECO:0000256" key="6">
    <source>
        <dbReference type="SAM" id="MobiDB-lite"/>
    </source>
</evidence>
<feature type="compositionally biased region" description="Pro residues" evidence="6">
    <location>
        <begin position="147"/>
        <end position="165"/>
    </location>
</feature>
<gene>
    <name evidence="8" type="ORF">ONE63_010457</name>
</gene>
<dbReference type="InterPro" id="IPR013083">
    <property type="entry name" value="Znf_RING/FYVE/PHD"/>
</dbReference>
<dbReference type="PANTHER" id="PTHR22663">
    <property type="entry name" value="RING FINGER PROTEIN NARYA-RELATED"/>
    <property type="match status" value="1"/>
</dbReference>
<keyword evidence="1 4" id="KW-0863">Zinc-finger</keyword>